<reference evidence="2" key="1">
    <citation type="submission" date="2021-01" db="EMBL/GenBank/DDBJ databases">
        <authorList>
            <person name="Corre E."/>
            <person name="Pelletier E."/>
            <person name="Niang G."/>
            <person name="Scheremetjew M."/>
            <person name="Finn R."/>
            <person name="Kale V."/>
            <person name="Holt S."/>
            <person name="Cochrane G."/>
            <person name="Meng A."/>
            <person name="Brown T."/>
            <person name="Cohen L."/>
        </authorList>
    </citation>
    <scope>NUCLEOTIDE SEQUENCE</scope>
    <source>
        <strain evidence="2">PLY182g</strain>
    </source>
</reference>
<evidence type="ECO:0000313" key="2">
    <source>
        <dbReference type="EMBL" id="CAD8600180.1"/>
    </source>
</evidence>
<protein>
    <submittedName>
        <fullName evidence="2">Uncharacterized protein</fullName>
    </submittedName>
</protein>
<dbReference type="EMBL" id="HBEY01007202">
    <property type="protein sequence ID" value="CAD8600180.1"/>
    <property type="molecule type" value="Transcribed_RNA"/>
</dbReference>
<feature type="region of interest" description="Disordered" evidence="1">
    <location>
        <begin position="29"/>
        <end position="80"/>
    </location>
</feature>
<dbReference type="AlphaFoldDB" id="A0A7S0PYE5"/>
<feature type="compositionally biased region" description="Acidic residues" evidence="1">
    <location>
        <begin position="45"/>
        <end position="57"/>
    </location>
</feature>
<name>A0A7S0PYE5_9EUKA</name>
<gene>
    <name evidence="2" type="ORF">CPEL01642_LOCUS3510</name>
</gene>
<evidence type="ECO:0000256" key="1">
    <source>
        <dbReference type="SAM" id="MobiDB-lite"/>
    </source>
</evidence>
<proteinExistence type="predicted"/>
<sequence>MSTRRIQFRDGSVLEVSLSGAAVVHTAEATNADNYRSLGTGQNASEDEAEDEDDEAFEDGREREIDASTVSDPAPVPQPSSRAAMLLPYIEDIFRVMNQSSHTTSEEAYFDAQTNVLMALDTLMAELDPFLGLDSAQRYQPLLLGFRDVILQHFSSGGESGNKRRRR</sequence>
<feature type="compositionally biased region" description="Polar residues" evidence="1">
    <location>
        <begin position="29"/>
        <end position="44"/>
    </location>
</feature>
<organism evidence="2">
    <name type="scientific">Coccolithus braarudii</name>
    <dbReference type="NCBI Taxonomy" id="221442"/>
    <lineage>
        <taxon>Eukaryota</taxon>
        <taxon>Haptista</taxon>
        <taxon>Haptophyta</taxon>
        <taxon>Prymnesiophyceae</taxon>
        <taxon>Coccolithales</taxon>
        <taxon>Coccolithaceae</taxon>
        <taxon>Coccolithus</taxon>
    </lineage>
</organism>
<accession>A0A7S0PYE5</accession>